<evidence type="ECO:0000256" key="1">
    <source>
        <dbReference type="SAM" id="SignalP"/>
    </source>
</evidence>
<gene>
    <name evidence="2" type="ORF">AWW68_12115</name>
</gene>
<dbReference type="RefSeq" id="WP_068221752.1">
    <property type="nucleotide sequence ID" value="NZ_CP139724.1"/>
</dbReference>
<dbReference type="Proteomes" id="UP000075606">
    <property type="component" value="Unassembled WGS sequence"/>
</dbReference>
<feature type="signal peptide" evidence="1">
    <location>
        <begin position="1"/>
        <end position="19"/>
    </location>
</feature>
<accession>A0A150X3Z9</accession>
<proteinExistence type="predicted"/>
<feature type="chain" id="PRO_5007574169" description="Outer membrane protein beta-barrel domain-containing protein" evidence="1">
    <location>
        <begin position="20"/>
        <end position="158"/>
    </location>
</feature>
<comment type="caution">
    <text evidence="2">The sequence shown here is derived from an EMBL/GenBank/DDBJ whole genome shotgun (WGS) entry which is preliminary data.</text>
</comment>
<organism evidence="2 3">
    <name type="scientific">Roseivirga spongicola</name>
    <dbReference type="NCBI Taxonomy" id="333140"/>
    <lineage>
        <taxon>Bacteria</taxon>
        <taxon>Pseudomonadati</taxon>
        <taxon>Bacteroidota</taxon>
        <taxon>Cytophagia</taxon>
        <taxon>Cytophagales</taxon>
        <taxon>Roseivirgaceae</taxon>
        <taxon>Roseivirga</taxon>
    </lineage>
</organism>
<keyword evidence="3" id="KW-1185">Reference proteome</keyword>
<name>A0A150X3Z9_9BACT</name>
<reference evidence="2 3" key="1">
    <citation type="submission" date="2016-01" db="EMBL/GenBank/DDBJ databases">
        <title>Genome sequencing of Roseivirga spongicola UST030701-084.</title>
        <authorList>
            <person name="Selvaratnam C."/>
            <person name="Thevarajoo S."/>
            <person name="Goh K.M."/>
            <person name="Ee R."/>
            <person name="Chan K.-G."/>
            <person name="Chong C.S."/>
        </authorList>
    </citation>
    <scope>NUCLEOTIDE SEQUENCE [LARGE SCALE GENOMIC DNA]</scope>
    <source>
        <strain evidence="2 3">UST030701-084</strain>
    </source>
</reference>
<evidence type="ECO:0000313" key="3">
    <source>
        <dbReference type="Proteomes" id="UP000075606"/>
    </source>
</evidence>
<evidence type="ECO:0000313" key="2">
    <source>
        <dbReference type="EMBL" id="KYG73434.1"/>
    </source>
</evidence>
<evidence type="ECO:0008006" key="4">
    <source>
        <dbReference type="Google" id="ProtNLM"/>
    </source>
</evidence>
<dbReference type="EMBL" id="LRPC01000028">
    <property type="protein sequence ID" value="KYG73434.1"/>
    <property type="molecule type" value="Genomic_DNA"/>
</dbReference>
<dbReference type="AlphaFoldDB" id="A0A150X3Z9"/>
<dbReference type="OrthoDB" id="982158at2"/>
<keyword evidence="1" id="KW-0732">Signal</keyword>
<sequence length="158" mass="18114">MKKILISALLMVLAQAAFSQTYYRKNYNRRGQQKAMTFQVAPSVVDYNGAKFGFGIGANFKQVLSFNYFHTRDYGVNEEKPYLDNRYAGFHFSIAQPIAKSVELAAGLRKATLNGEWQKTILTTEVRFKFSDSWRLAFEYGPGSEIDLMSARLMFNLY</sequence>
<protein>
    <recommendedName>
        <fullName evidence="4">Outer membrane protein beta-barrel domain-containing protein</fullName>
    </recommendedName>
</protein>